<keyword evidence="6" id="KW-1015">Disulfide bond</keyword>
<comment type="similarity">
    <text evidence="9">Belongs to the polysaccharide monooxygenase AA9 family.</text>
</comment>
<keyword evidence="3" id="KW-0964">Secreted</keyword>
<dbReference type="GO" id="GO:0030245">
    <property type="term" value="P:cellulose catabolic process"/>
    <property type="evidence" value="ECO:0007669"/>
    <property type="project" value="UniProtKB-KW"/>
</dbReference>
<dbReference type="GO" id="GO:0005576">
    <property type="term" value="C:extracellular region"/>
    <property type="evidence" value="ECO:0007669"/>
    <property type="project" value="UniProtKB-SubCell"/>
</dbReference>
<reference evidence="15" key="1">
    <citation type="submission" date="2019-06" db="EMBL/GenBank/DDBJ databases">
        <title>Draft genome sequence of the griseofulvin-producing fungus Xylaria cubensis strain G536.</title>
        <authorList>
            <person name="Mead M.E."/>
            <person name="Raja H.A."/>
            <person name="Steenwyk J.L."/>
            <person name="Knowles S.L."/>
            <person name="Oberlies N.H."/>
            <person name="Rokas A."/>
        </authorList>
    </citation>
    <scope>NUCLEOTIDE SEQUENCE [LARGE SCALE GENOMIC DNA]</scope>
    <source>
        <strain evidence="15">G536</strain>
    </source>
</reference>
<accession>A0A553I9B3</accession>
<comment type="caution">
    <text evidence="14">The sequence shown here is derived from an EMBL/GenBank/DDBJ whole genome shotgun (WGS) entry which is preliminary data.</text>
</comment>
<dbReference type="PANTHER" id="PTHR33353:SF19">
    <property type="entry name" value="GLYCOSYLHYDROLASE FAMILY 61-8 PROTEIN"/>
    <property type="match status" value="1"/>
</dbReference>
<evidence type="ECO:0000256" key="11">
    <source>
        <dbReference type="ARBA" id="ARBA00047174"/>
    </source>
</evidence>
<evidence type="ECO:0000256" key="8">
    <source>
        <dbReference type="ARBA" id="ARBA00023326"/>
    </source>
</evidence>
<evidence type="ECO:0000313" key="14">
    <source>
        <dbReference type="EMBL" id="TRX96795.1"/>
    </source>
</evidence>
<comment type="catalytic activity">
    <reaction evidence="10">
        <text>[(1-&gt;4)-beta-D-glucosyl]n+m + reduced acceptor + O2 = 4-dehydro-beta-D-glucosyl-[(1-&gt;4)-beta-D-glucosyl]n-1 + [(1-&gt;4)-beta-D-glucosyl]m + acceptor + H2O.</text>
        <dbReference type="EC" id="1.14.99.56"/>
    </reaction>
</comment>
<dbReference type="InterPro" id="IPR049892">
    <property type="entry name" value="AA9"/>
</dbReference>
<keyword evidence="7" id="KW-0119">Carbohydrate metabolism</keyword>
<dbReference type="InterPro" id="IPR005103">
    <property type="entry name" value="AA9_LPMO"/>
</dbReference>
<dbReference type="EMBL" id="VFLP01000008">
    <property type="protein sequence ID" value="TRX96795.1"/>
    <property type="molecule type" value="Genomic_DNA"/>
</dbReference>
<feature type="domain" description="Auxiliary Activity family 9 catalytic" evidence="13">
    <location>
        <begin position="19"/>
        <end position="275"/>
    </location>
</feature>
<dbReference type="Gene3D" id="2.70.50.70">
    <property type="match status" value="1"/>
</dbReference>
<comment type="subcellular location">
    <subcellularLocation>
        <location evidence="2">Secreted</location>
    </subcellularLocation>
</comment>
<organism evidence="14 15">
    <name type="scientific">Xylaria flabelliformis</name>
    <dbReference type="NCBI Taxonomy" id="2512241"/>
    <lineage>
        <taxon>Eukaryota</taxon>
        <taxon>Fungi</taxon>
        <taxon>Dikarya</taxon>
        <taxon>Ascomycota</taxon>
        <taxon>Pezizomycotina</taxon>
        <taxon>Sordariomycetes</taxon>
        <taxon>Xylariomycetidae</taxon>
        <taxon>Xylariales</taxon>
        <taxon>Xylariaceae</taxon>
        <taxon>Xylaria</taxon>
    </lineage>
</organism>
<protein>
    <recommendedName>
        <fullName evidence="11">lytic cellulose monooxygenase (C4-dehydrogenating)</fullName>
        <ecNumber evidence="11">1.14.99.56</ecNumber>
    </recommendedName>
</protein>
<dbReference type="Proteomes" id="UP000319160">
    <property type="component" value="Unassembled WGS sequence"/>
</dbReference>
<evidence type="ECO:0000256" key="9">
    <source>
        <dbReference type="ARBA" id="ARBA00044502"/>
    </source>
</evidence>
<dbReference type="AlphaFoldDB" id="A0A553I9B3"/>
<gene>
    <name evidence="14" type="ORF">FHL15_002101</name>
</gene>
<evidence type="ECO:0000256" key="6">
    <source>
        <dbReference type="ARBA" id="ARBA00023157"/>
    </source>
</evidence>
<evidence type="ECO:0000256" key="3">
    <source>
        <dbReference type="ARBA" id="ARBA00022525"/>
    </source>
</evidence>
<dbReference type="CDD" id="cd21175">
    <property type="entry name" value="LPMO_AA9"/>
    <property type="match status" value="1"/>
</dbReference>
<dbReference type="OrthoDB" id="4849160at2759"/>
<dbReference type="PANTHER" id="PTHR33353">
    <property type="entry name" value="PUTATIVE (AFU_ORTHOLOGUE AFUA_1G12560)-RELATED"/>
    <property type="match status" value="1"/>
</dbReference>
<keyword evidence="4 12" id="KW-0732">Signal</keyword>
<keyword evidence="5" id="KW-0136">Cellulose degradation</keyword>
<evidence type="ECO:0000256" key="7">
    <source>
        <dbReference type="ARBA" id="ARBA00023277"/>
    </source>
</evidence>
<feature type="signal peptide" evidence="12">
    <location>
        <begin position="1"/>
        <end position="18"/>
    </location>
</feature>
<proteinExistence type="inferred from homology"/>
<dbReference type="EC" id="1.14.99.56" evidence="11"/>
<evidence type="ECO:0000256" key="5">
    <source>
        <dbReference type="ARBA" id="ARBA00023001"/>
    </source>
</evidence>
<name>A0A553I9B3_9PEZI</name>
<dbReference type="Pfam" id="PF03443">
    <property type="entry name" value="AA9"/>
    <property type="match status" value="1"/>
</dbReference>
<evidence type="ECO:0000256" key="10">
    <source>
        <dbReference type="ARBA" id="ARBA00045077"/>
    </source>
</evidence>
<evidence type="ECO:0000256" key="1">
    <source>
        <dbReference type="ARBA" id="ARBA00001973"/>
    </source>
</evidence>
<evidence type="ECO:0000256" key="2">
    <source>
        <dbReference type="ARBA" id="ARBA00004613"/>
    </source>
</evidence>
<evidence type="ECO:0000256" key="4">
    <source>
        <dbReference type="ARBA" id="ARBA00022729"/>
    </source>
</evidence>
<comment type="cofactor">
    <cofactor evidence="1">
        <name>Cu(2+)</name>
        <dbReference type="ChEBI" id="CHEBI:29036"/>
    </cofactor>
</comment>
<feature type="chain" id="PRO_5022192283" description="lytic cellulose monooxygenase (C4-dehydrogenating)" evidence="12">
    <location>
        <begin position="19"/>
        <end position="299"/>
    </location>
</feature>
<sequence length="299" mass="33083">MAPSAISLIAFLVAFAHGHGGIYNYTIDGVDYPGHYPWLPEAGQESIQRRWWPDPIYTSKHPYLACNRGNPLATSFPTLHAPVRAGAEVKAFFLAPECPSPPLAPFPTAPSVPEYGDPHPPMKCASGNSYPWQHHHGPMFVYLANCDGPCDQWDGSGKRWFKIWESGYFKSGAPFWGEQTEDQSISNVGAWQQAAIQYYGLNVTIPRVLRPGKYLIRHEVVNLEANLQIYPECAQLEISGGGDAVPDEDYLVEFPGAYSDDDPGFAIAGHIYEAAAHNTYNYTMPGPKVWDPEAVWVVS</sequence>
<evidence type="ECO:0000256" key="12">
    <source>
        <dbReference type="SAM" id="SignalP"/>
    </source>
</evidence>
<keyword evidence="8" id="KW-0624">Polysaccharide degradation</keyword>
<evidence type="ECO:0000259" key="13">
    <source>
        <dbReference type="Pfam" id="PF03443"/>
    </source>
</evidence>
<keyword evidence="15" id="KW-1185">Reference proteome</keyword>
<evidence type="ECO:0000313" key="15">
    <source>
        <dbReference type="Proteomes" id="UP000319160"/>
    </source>
</evidence>